<dbReference type="RefSeq" id="WP_230220457.1">
    <property type="nucleotide sequence ID" value="NZ_JAJKFT010000010.1"/>
</dbReference>
<accession>A0A9X1MP83</accession>
<dbReference type="AlphaFoldDB" id="A0A9X1MP83"/>
<keyword evidence="1" id="KW-1133">Transmembrane helix</keyword>
<evidence type="ECO:0008006" key="4">
    <source>
        <dbReference type="Google" id="ProtNLM"/>
    </source>
</evidence>
<organism evidence="2 3">
    <name type="scientific">Blastopirellula sediminis</name>
    <dbReference type="NCBI Taxonomy" id="2894196"/>
    <lineage>
        <taxon>Bacteria</taxon>
        <taxon>Pseudomonadati</taxon>
        <taxon>Planctomycetota</taxon>
        <taxon>Planctomycetia</taxon>
        <taxon>Pirellulales</taxon>
        <taxon>Pirellulaceae</taxon>
        <taxon>Blastopirellula</taxon>
    </lineage>
</organism>
<comment type="caution">
    <text evidence="2">The sequence shown here is derived from an EMBL/GenBank/DDBJ whole genome shotgun (WGS) entry which is preliminary data.</text>
</comment>
<keyword evidence="1" id="KW-0472">Membrane</keyword>
<feature type="transmembrane region" description="Helical" evidence="1">
    <location>
        <begin position="104"/>
        <end position="123"/>
    </location>
</feature>
<protein>
    <recommendedName>
        <fullName evidence="4">Transmembrane protein</fullName>
    </recommendedName>
</protein>
<keyword evidence="1" id="KW-0812">Transmembrane</keyword>
<name>A0A9X1MP83_9BACT</name>
<keyword evidence="3" id="KW-1185">Reference proteome</keyword>
<reference evidence="2" key="1">
    <citation type="submission" date="2021-11" db="EMBL/GenBank/DDBJ databases">
        <title>Genome sequence.</title>
        <authorList>
            <person name="Sun Q."/>
        </authorList>
    </citation>
    <scope>NUCLEOTIDE SEQUENCE</scope>
    <source>
        <strain evidence="2">JC732</strain>
    </source>
</reference>
<feature type="transmembrane region" description="Helical" evidence="1">
    <location>
        <begin position="12"/>
        <end position="36"/>
    </location>
</feature>
<evidence type="ECO:0000256" key="1">
    <source>
        <dbReference type="SAM" id="Phobius"/>
    </source>
</evidence>
<gene>
    <name evidence="2" type="ORF">LOC68_15730</name>
</gene>
<proteinExistence type="predicted"/>
<feature type="transmembrane region" description="Helical" evidence="1">
    <location>
        <begin position="48"/>
        <end position="67"/>
    </location>
</feature>
<sequence length="300" mass="33040">MLVSALDLQKLLFKVMFLAFVFSLLLGLLAIFVALLRRSQAAKALGSFCVAVGLVAGILPGVMYVPFTTPLLLVPLAIPALLGAAALGINRYYKDLPPLTGFQFPLPALIFVTLLVASIAGLYKAGQRAYFYNRDQALANFQRMPAIESVVVHGRPDPDLFEFWVEEIEFSLVGRPETRIRLAANYSLRHCDSDQPLEQLTIKQIGPWTFGGQGMISTTSADGQPRRKKVSIGDLSLGVDGPLRSLIPLKIESVDDIVANYDKLVELLESWPRVETPGRLELEDQVIEYWVTEVDSVPAP</sequence>
<evidence type="ECO:0000313" key="3">
    <source>
        <dbReference type="Proteomes" id="UP001139103"/>
    </source>
</evidence>
<evidence type="ECO:0000313" key="2">
    <source>
        <dbReference type="EMBL" id="MCC9629840.1"/>
    </source>
</evidence>
<feature type="transmembrane region" description="Helical" evidence="1">
    <location>
        <begin position="73"/>
        <end position="92"/>
    </location>
</feature>
<dbReference type="Proteomes" id="UP001139103">
    <property type="component" value="Unassembled WGS sequence"/>
</dbReference>
<dbReference type="EMBL" id="JAJKFT010000010">
    <property type="protein sequence ID" value="MCC9629840.1"/>
    <property type="molecule type" value="Genomic_DNA"/>
</dbReference>